<dbReference type="GO" id="GO:0005739">
    <property type="term" value="C:mitochondrion"/>
    <property type="evidence" value="ECO:0007669"/>
    <property type="project" value="TreeGrafter"/>
</dbReference>
<keyword evidence="5" id="KW-0521">NADP</keyword>
<keyword evidence="6" id="KW-0560">Oxidoreductase</keyword>
<evidence type="ECO:0000256" key="5">
    <source>
        <dbReference type="ARBA" id="ARBA00022857"/>
    </source>
</evidence>
<sequence length="172" mass="18891">VIVACSLDNGIGVGSRLPWKLPRDLAYFERVTRGVRASVYPPGCRNAIIMGRLTYMSIPARARPLANRLNVVLTNDAAFIARQDILTAPTLDDALAQLATRTDVADVYIGGGTRVYAEAVEHPHCEQVFLTRVHQTIPECTAHFPALFGAELDVITKAGWRRASHAELKAWL</sequence>
<evidence type="ECO:0000256" key="6">
    <source>
        <dbReference type="ARBA" id="ARBA00023002"/>
    </source>
</evidence>
<keyword evidence="10" id="KW-1185">Reference proteome</keyword>
<reference evidence="10" key="1">
    <citation type="journal article" date="2018" name="Nat. Microbiol.">
        <title>Leveraging single-cell genomics to expand the fungal tree of life.</title>
        <authorList>
            <person name="Ahrendt S.R."/>
            <person name="Quandt C.A."/>
            <person name="Ciobanu D."/>
            <person name="Clum A."/>
            <person name="Salamov A."/>
            <person name="Andreopoulos B."/>
            <person name="Cheng J.F."/>
            <person name="Woyke T."/>
            <person name="Pelin A."/>
            <person name="Henrissat B."/>
            <person name="Reynolds N.K."/>
            <person name="Benny G.L."/>
            <person name="Smith M.E."/>
            <person name="James T.Y."/>
            <person name="Grigoriev I.V."/>
        </authorList>
    </citation>
    <scope>NUCLEOTIDE SEQUENCE [LARGE SCALE GENOMIC DNA]</scope>
    <source>
        <strain evidence="10">RSA 1356</strain>
    </source>
</reference>
<evidence type="ECO:0000256" key="2">
    <source>
        <dbReference type="ARBA" id="ARBA00012856"/>
    </source>
</evidence>
<dbReference type="InterPro" id="IPR012259">
    <property type="entry name" value="DHFR"/>
</dbReference>
<gene>
    <name evidence="9" type="ORF">THASP1DRAFT_10418</name>
</gene>
<dbReference type="PANTHER" id="PTHR48069">
    <property type="entry name" value="DIHYDROFOLATE REDUCTASE"/>
    <property type="match status" value="1"/>
</dbReference>
<evidence type="ECO:0000313" key="9">
    <source>
        <dbReference type="EMBL" id="RKP08873.1"/>
    </source>
</evidence>
<dbReference type="InterPro" id="IPR024072">
    <property type="entry name" value="DHFR-like_dom_sf"/>
</dbReference>
<dbReference type="GO" id="GO:0046655">
    <property type="term" value="P:folic acid metabolic process"/>
    <property type="evidence" value="ECO:0007669"/>
    <property type="project" value="TreeGrafter"/>
</dbReference>
<dbReference type="PROSITE" id="PS00075">
    <property type="entry name" value="DHFR_1"/>
    <property type="match status" value="1"/>
</dbReference>
<proteinExistence type="inferred from homology"/>
<dbReference type="Proteomes" id="UP000271241">
    <property type="component" value="Unassembled WGS sequence"/>
</dbReference>
<dbReference type="GO" id="GO:0006730">
    <property type="term" value="P:one-carbon metabolic process"/>
    <property type="evidence" value="ECO:0007669"/>
    <property type="project" value="UniProtKB-KW"/>
</dbReference>
<dbReference type="CDD" id="cd00209">
    <property type="entry name" value="DHFR"/>
    <property type="match status" value="1"/>
</dbReference>
<name>A0A4P9XRY9_9FUNG</name>
<dbReference type="UniPathway" id="UPA00077">
    <property type="reaction ID" value="UER00158"/>
</dbReference>
<dbReference type="SUPFAM" id="SSF53597">
    <property type="entry name" value="Dihydrofolate reductase-like"/>
    <property type="match status" value="1"/>
</dbReference>
<dbReference type="PANTHER" id="PTHR48069:SF3">
    <property type="entry name" value="DIHYDROFOLATE REDUCTASE"/>
    <property type="match status" value="1"/>
</dbReference>
<dbReference type="InterPro" id="IPR001796">
    <property type="entry name" value="DHFR_dom"/>
</dbReference>
<comment type="similarity">
    <text evidence="7">Belongs to the dihydrofolate reductase family.</text>
</comment>
<dbReference type="STRING" id="78915.A0A4P9XRY9"/>
<dbReference type="EC" id="1.5.1.3" evidence="2"/>
<protein>
    <recommendedName>
        <fullName evidence="3">Dihydrofolate reductase</fullName>
        <ecNumber evidence="2">1.5.1.3</ecNumber>
    </recommendedName>
</protein>
<dbReference type="InterPro" id="IPR017925">
    <property type="entry name" value="DHFR_CS"/>
</dbReference>
<comment type="pathway">
    <text evidence="1">Cofactor biosynthesis; tetrahydrofolate biosynthesis; 5,6,7,8-tetrahydrofolate from 7,8-dihydrofolate: step 1/1.</text>
</comment>
<evidence type="ECO:0000256" key="4">
    <source>
        <dbReference type="ARBA" id="ARBA00022563"/>
    </source>
</evidence>
<dbReference type="PROSITE" id="PS51330">
    <property type="entry name" value="DHFR_2"/>
    <property type="match status" value="1"/>
</dbReference>
<dbReference type="AlphaFoldDB" id="A0A4P9XRY9"/>
<organism evidence="9 10">
    <name type="scientific">Thamnocephalis sphaerospora</name>
    <dbReference type="NCBI Taxonomy" id="78915"/>
    <lineage>
        <taxon>Eukaryota</taxon>
        <taxon>Fungi</taxon>
        <taxon>Fungi incertae sedis</taxon>
        <taxon>Zoopagomycota</taxon>
        <taxon>Zoopagomycotina</taxon>
        <taxon>Zoopagomycetes</taxon>
        <taxon>Zoopagales</taxon>
        <taxon>Sigmoideomycetaceae</taxon>
        <taxon>Thamnocephalis</taxon>
    </lineage>
</organism>
<evidence type="ECO:0000256" key="1">
    <source>
        <dbReference type="ARBA" id="ARBA00004903"/>
    </source>
</evidence>
<dbReference type="OrthoDB" id="414698at2759"/>
<evidence type="ECO:0000259" key="8">
    <source>
        <dbReference type="PROSITE" id="PS51330"/>
    </source>
</evidence>
<evidence type="ECO:0000256" key="3">
    <source>
        <dbReference type="ARBA" id="ARBA00018886"/>
    </source>
</evidence>
<dbReference type="EMBL" id="KZ992562">
    <property type="protein sequence ID" value="RKP08873.1"/>
    <property type="molecule type" value="Genomic_DNA"/>
</dbReference>
<dbReference type="PRINTS" id="PR00070">
    <property type="entry name" value="DHFR"/>
</dbReference>
<evidence type="ECO:0000256" key="7">
    <source>
        <dbReference type="RuleBase" id="RU004474"/>
    </source>
</evidence>
<dbReference type="Gene3D" id="3.40.430.10">
    <property type="entry name" value="Dihydrofolate Reductase, subunit A"/>
    <property type="match status" value="1"/>
</dbReference>
<dbReference type="GO" id="GO:0046452">
    <property type="term" value="P:dihydrofolate metabolic process"/>
    <property type="evidence" value="ECO:0007669"/>
    <property type="project" value="TreeGrafter"/>
</dbReference>
<dbReference type="GO" id="GO:0050661">
    <property type="term" value="F:NADP binding"/>
    <property type="evidence" value="ECO:0007669"/>
    <property type="project" value="InterPro"/>
</dbReference>
<evidence type="ECO:0000313" key="10">
    <source>
        <dbReference type="Proteomes" id="UP000271241"/>
    </source>
</evidence>
<feature type="non-terminal residue" evidence="9">
    <location>
        <position position="172"/>
    </location>
</feature>
<keyword evidence="4" id="KW-0554">One-carbon metabolism</keyword>
<dbReference type="GO" id="GO:0004146">
    <property type="term" value="F:dihydrofolate reductase activity"/>
    <property type="evidence" value="ECO:0007669"/>
    <property type="project" value="UniProtKB-EC"/>
</dbReference>
<feature type="non-terminal residue" evidence="9">
    <location>
        <position position="1"/>
    </location>
</feature>
<dbReference type="Pfam" id="PF00186">
    <property type="entry name" value="DHFR_1"/>
    <property type="match status" value="1"/>
</dbReference>
<dbReference type="GO" id="GO:0046654">
    <property type="term" value="P:tetrahydrofolate biosynthetic process"/>
    <property type="evidence" value="ECO:0007669"/>
    <property type="project" value="UniProtKB-UniPathway"/>
</dbReference>
<accession>A0A4P9XRY9</accession>
<feature type="domain" description="DHFR" evidence="8">
    <location>
        <begin position="1"/>
        <end position="172"/>
    </location>
</feature>